<evidence type="ECO:0000259" key="1">
    <source>
        <dbReference type="PROSITE" id="PS50075"/>
    </source>
</evidence>
<dbReference type="EMBL" id="BLVO01000016">
    <property type="protein sequence ID" value="GFM35149.1"/>
    <property type="molecule type" value="Genomic_DNA"/>
</dbReference>
<dbReference type="SUPFAM" id="SSF47336">
    <property type="entry name" value="ACP-like"/>
    <property type="match status" value="1"/>
</dbReference>
<dbReference type="Gene3D" id="1.10.1200.10">
    <property type="entry name" value="ACP-like"/>
    <property type="match status" value="1"/>
</dbReference>
<sequence length="80" mass="9307">MNIDDFRNGFQKVLGEVVTTKFDRPIRDDELFSDYGLDSLDVMNLFLQLEDEFGVPLGEDVDPEVCNTLEKLFNFVDERK</sequence>
<dbReference type="Pfam" id="PF00550">
    <property type="entry name" value="PP-binding"/>
    <property type="match status" value="1"/>
</dbReference>
<dbReference type="Proteomes" id="UP000503840">
    <property type="component" value="Unassembled WGS sequence"/>
</dbReference>
<reference evidence="2 3" key="1">
    <citation type="submission" date="2020-05" db="EMBL/GenBank/DDBJ databases">
        <title>Draft genome sequence of Desulfovibrio sp. strain HN2T.</title>
        <authorList>
            <person name="Ueno A."/>
            <person name="Tamazawa S."/>
            <person name="Tamamura S."/>
            <person name="Murakami T."/>
            <person name="Kiyama T."/>
            <person name="Inomata H."/>
            <person name="Amano Y."/>
            <person name="Miyakawa K."/>
            <person name="Tamaki H."/>
            <person name="Naganuma T."/>
            <person name="Kaneko K."/>
        </authorList>
    </citation>
    <scope>NUCLEOTIDE SEQUENCE [LARGE SCALE GENOMIC DNA]</scope>
    <source>
        <strain evidence="2 3">HN2</strain>
    </source>
</reference>
<name>A0A7J0BNB8_9BACT</name>
<gene>
    <name evidence="2" type="ORF">DSM101010T_35140</name>
</gene>
<dbReference type="RefSeq" id="WP_174406776.1">
    <property type="nucleotide sequence ID" value="NZ_BLVO01000016.1"/>
</dbReference>
<evidence type="ECO:0000313" key="2">
    <source>
        <dbReference type="EMBL" id="GFM35149.1"/>
    </source>
</evidence>
<dbReference type="InterPro" id="IPR009081">
    <property type="entry name" value="PP-bd_ACP"/>
</dbReference>
<dbReference type="InterPro" id="IPR036736">
    <property type="entry name" value="ACP-like_sf"/>
</dbReference>
<keyword evidence="3" id="KW-1185">Reference proteome</keyword>
<dbReference type="AlphaFoldDB" id="A0A7J0BNB8"/>
<feature type="domain" description="Carrier" evidence="1">
    <location>
        <begin position="1"/>
        <end position="80"/>
    </location>
</feature>
<comment type="caution">
    <text evidence="2">The sequence shown here is derived from an EMBL/GenBank/DDBJ whole genome shotgun (WGS) entry which is preliminary data.</text>
</comment>
<dbReference type="PROSITE" id="PS50075">
    <property type="entry name" value="CARRIER"/>
    <property type="match status" value="1"/>
</dbReference>
<evidence type="ECO:0000313" key="3">
    <source>
        <dbReference type="Proteomes" id="UP000503840"/>
    </source>
</evidence>
<protein>
    <recommendedName>
        <fullName evidence="1">Carrier domain-containing protein</fullName>
    </recommendedName>
</protein>
<proteinExistence type="predicted"/>
<organism evidence="2 3">
    <name type="scientific">Desulfovibrio subterraneus</name>
    <dbReference type="NCBI Taxonomy" id="2718620"/>
    <lineage>
        <taxon>Bacteria</taxon>
        <taxon>Pseudomonadati</taxon>
        <taxon>Thermodesulfobacteriota</taxon>
        <taxon>Desulfovibrionia</taxon>
        <taxon>Desulfovibrionales</taxon>
        <taxon>Desulfovibrionaceae</taxon>
        <taxon>Desulfovibrio</taxon>
    </lineage>
</organism>
<accession>A0A7J0BNB8</accession>